<evidence type="ECO:0000256" key="4">
    <source>
        <dbReference type="ARBA" id="ARBA00022723"/>
    </source>
</evidence>
<proteinExistence type="inferred from homology"/>
<keyword evidence="5" id="KW-0677">Repeat</keyword>
<keyword evidence="10" id="KW-0804">Transcription</keyword>
<keyword evidence="8" id="KW-0805">Transcription regulation</keyword>
<evidence type="ECO:0000256" key="11">
    <source>
        <dbReference type="ARBA" id="ARBA00023242"/>
    </source>
</evidence>
<keyword evidence="6 12" id="KW-0863">Zinc-finger</keyword>
<dbReference type="PANTHER" id="PTHR16515:SF57">
    <property type="entry name" value="ZINC FINGER PROTEIN 154-LIKE"/>
    <property type="match status" value="1"/>
</dbReference>
<evidence type="ECO:0000256" key="3">
    <source>
        <dbReference type="ARBA" id="ARBA00006991"/>
    </source>
</evidence>
<comment type="function">
    <text evidence="1">May be involved in transcriptional regulation.</text>
</comment>
<gene>
    <name evidence="15" type="ORF">GCK32_022347</name>
</gene>
<sequence>KSFQKSQLIAHEATHASVVSSSTENSASSIQPVPTSVAPPIDKKNTSADYVCKFCGKRYAYASSLYVHTRLHTGERPFRCQFCDKCFTNQGNMQVHQRVHTGE</sequence>
<feature type="non-terminal residue" evidence="15">
    <location>
        <position position="103"/>
    </location>
</feature>
<organism evidence="15 16">
    <name type="scientific">Trichostrongylus colubriformis</name>
    <name type="common">Black scour worm</name>
    <dbReference type="NCBI Taxonomy" id="6319"/>
    <lineage>
        <taxon>Eukaryota</taxon>
        <taxon>Metazoa</taxon>
        <taxon>Ecdysozoa</taxon>
        <taxon>Nematoda</taxon>
        <taxon>Chromadorea</taxon>
        <taxon>Rhabditida</taxon>
        <taxon>Rhabditina</taxon>
        <taxon>Rhabditomorpha</taxon>
        <taxon>Strongyloidea</taxon>
        <taxon>Trichostrongylidae</taxon>
        <taxon>Trichostrongylus</taxon>
    </lineage>
</organism>
<evidence type="ECO:0000256" key="9">
    <source>
        <dbReference type="ARBA" id="ARBA00023125"/>
    </source>
</evidence>
<dbReference type="InterPro" id="IPR050331">
    <property type="entry name" value="Zinc_finger"/>
</dbReference>
<keyword evidence="9" id="KW-0238">DNA-binding</keyword>
<dbReference type="FunFam" id="3.30.160.60:FF:000193">
    <property type="entry name" value="Zinc finger protein 300"/>
    <property type="match status" value="1"/>
</dbReference>
<dbReference type="Proteomes" id="UP001331761">
    <property type="component" value="Unassembled WGS sequence"/>
</dbReference>
<evidence type="ECO:0000313" key="15">
    <source>
        <dbReference type="EMBL" id="KAK5970784.1"/>
    </source>
</evidence>
<name>A0AAN8IDR3_TRICO</name>
<dbReference type="GO" id="GO:0008270">
    <property type="term" value="F:zinc ion binding"/>
    <property type="evidence" value="ECO:0007669"/>
    <property type="project" value="UniProtKB-KW"/>
</dbReference>
<dbReference type="InterPro" id="IPR013087">
    <property type="entry name" value="Znf_C2H2_type"/>
</dbReference>
<feature type="domain" description="C2H2-type" evidence="14">
    <location>
        <begin position="50"/>
        <end position="77"/>
    </location>
</feature>
<dbReference type="FunFam" id="3.30.160.60:FF:000585">
    <property type="entry name" value="zinc finger protein 784"/>
    <property type="match status" value="1"/>
</dbReference>
<evidence type="ECO:0000256" key="2">
    <source>
        <dbReference type="ARBA" id="ARBA00004123"/>
    </source>
</evidence>
<dbReference type="Pfam" id="PF00096">
    <property type="entry name" value="zf-C2H2"/>
    <property type="match status" value="2"/>
</dbReference>
<dbReference type="SMART" id="SM00355">
    <property type="entry name" value="ZnF_C2H2"/>
    <property type="match status" value="2"/>
</dbReference>
<comment type="caution">
    <text evidence="15">The sequence shown here is derived from an EMBL/GenBank/DDBJ whole genome shotgun (WGS) entry which is preliminary data.</text>
</comment>
<feature type="domain" description="C2H2-type" evidence="14">
    <location>
        <begin position="78"/>
        <end position="103"/>
    </location>
</feature>
<dbReference type="PROSITE" id="PS50157">
    <property type="entry name" value="ZINC_FINGER_C2H2_2"/>
    <property type="match status" value="2"/>
</dbReference>
<dbReference type="GO" id="GO:0003677">
    <property type="term" value="F:DNA binding"/>
    <property type="evidence" value="ECO:0007669"/>
    <property type="project" value="UniProtKB-KW"/>
</dbReference>
<accession>A0AAN8IDR3</accession>
<evidence type="ECO:0000256" key="6">
    <source>
        <dbReference type="ARBA" id="ARBA00022771"/>
    </source>
</evidence>
<dbReference type="Gene3D" id="3.30.160.60">
    <property type="entry name" value="Classic Zinc Finger"/>
    <property type="match status" value="2"/>
</dbReference>
<dbReference type="PROSITE" id="PS00028">
    <property type="entry name" value="ZINC_FINGER_C2H2_1"/>
    <property type="match status" value="2"/>
</dbReference>
<evidence type="ECO:0000256" key="10">
    <source>
        <dbReference type="ARBA" id="ARBA00023163"/>
    </source>
</evidence>
<dbReference type="SUPFAM" id="SSF57667">
    <property type="entry name" value="beta-beta-alpha zinc fingers"/>
    <property type="match status" value="1"/>
</dbReference>
<keyword evidence="11" id="KW-0539">Nucleus</keyword>
<comment type="subcellular location">
    <subcellularLocation>
        <location evidence="2">Nucleus</location>
    </subcellularLocation>
</comment>
<feature type="region of interest" description="Disordered" evidence="13">
    <location>
        <begin position="19"/>
        <end position="39"/>
    </location>
</feature>
<keyword evidence="4" id="KW-0479">Metal-binding</keyword>
<comment type="similarity">
    <text evidence="3">Belongs to the krueppel C2H2-type zinc-finger protein family.</text>
</comment>
<dbReference type="PANTHER" id="PTHR16515">
    <property type="entry name" value="PR DOMAIN ZINC FINGER PROTEIN"/>
    <property type="match status" value="1"/>
</dbReference>
<feature type="non-terminal residue" evidence="15">
    <location>
        <position position="1"/>
    </location>
</feature>
<protein>
    <recommendedName>
        <fullName evidence="14">C2H2-type domain-containing protein</fullName>
    </recommendedName>
</protein>
<evidence type="ECO:0000256" key="7">
    <source>
        <dbReference type="ARBA" id="ARBA00022833"/>
    </source>
</evidence>
<dbReference type="GO" id="GO:0005634">
    <property type="term" value="C:nucleus"/>
    <property type="evidence" value="ECO:0007669"/>
    <property type="project" value="UniProtKB-SubCell"/>
</dbReference>
<evidence type="ECO:0000259" key="14">
    <source>
        <dbReference type="PROSITE" id="PS50157"/>
    </source>
</evidence>
<dbReference type="InterPro" id="IPR036236">
    <property type="entry name" value="Znf_C2H2_sf"/>
</dbReference>
<evidence type="ECO:0000256" key="12">
    <source>
        <dbReference type="PROSITE-ProRule" id="PRU00042"/>
    </source>
</evidence>
<evidence type="ECO:0000256" key="8">
    <source>
        <dbReference type="ARBA" id="ARBA00023015"/>
    </source>
</evidence>
<feature type="compositionally biased region" description="Low complexity" evidence="13">
    <location>
        <begin position="19"/>
        <end position="29"/>
    </location>
</feature>
<keyword evidence="16" id="KW-1185">Reference proteome</keyword>
<dbReference type="EMBL" id="WIXE01018602">
    <property type="protein sequence ID" value="KAK5970784.1"/>
    <property type="molecule type" value="Genomic_DNA"/>
</dbReference>
<evidence type="ECO:0000256" key="13">
    <source>
        <dbReference type="SAM" id="MobiDB-lite"/>
    </source>
</evidence>
<evidence type="ECO:0000256" key="1">
    <source>
        <dbReference type="ARBA" id="ARBA00003767"/>
    </source>
</evidence>
<evidence type="ECO:0000313" key="16">
    <source>
        <dbReference type="Proteomes" id="UP001331761"/>
    </source>
</evidence>
<dbReference type="GO" id="GO:0010468">
    <property type="term" value="P:regulation of gene expression"/>
    <property type="evidence" value="ECO:0007669"/>
    <property type="project" value="TreeGrafter"/>
</dbReference>
<reference evidence="15 16" key="1">
    <citation type="submission" date="2019-10" db="EMBL/GenBank/DDBJ databases">
        <title>Assembly and Annotation for the nematode Trichostrongylus colubriformis.</title>
        <authorList>
            <person name="Martin J."/>
        </authorList>
    </citation>
    <scope>NUCLEOTIDE SEQUENCE [LARGE SCALE GENOMIC DNA]</scope>
    <source>
        <strain evidence="15">G859</strain>
        <tissue evidence="15">Whole worm</tissue>
    </source>
</reference>
<keyword evidence="7" id="KW-0862">Zinc</keyword>
<dbReference type="AlphaFoldDB" id="A0AAN8IDR3"/>
<evidence type="ECO:0000256" key="5">
    <source>
        <dbReference type="ARBA" id="ARBA00022737"/>
    </source>
</evidence>